<dbReference type="RefSeq" id="XP_044716984.1">
    <property type="nucleotide sequence ID" value="XM_044867724.1"/>
</dbReference>
<feature type="compositionally biased region" description="Polar residues" evidence="1">
    <location>
        <begin position="105"/>
        <end position="116"/>
    </location>
</feature>
<feature type="compositionally biased region" description="Low complexity" evidence="1">
    <location>
        <begin position="154"/>
        <end position="170"/>
    </location>
</feature>
<proteinExistence type="predicted"/>
<feature type="compositionally biased region" description="Low complexity" evidence="1">
    <location>
        <begin position="357"/>
        <end position="377"/>
    </location>
</feature>
<keyword evidence="4" id="KW-1185">Reference proteome</keyword>
<evidence type="ECO:0000313" key="3">
    <source>
        <dbReference type="EMBL" id="KAH0959471.1"/>
    </source>
</evidence>
<protein>
    <submittedName>
        <fullName evidence="3">Uncharacterized protein</fullName>
    </submittedName>
</protein>
<feature type="region of interest" description="Disordered" evidence="1">
    <location>
        <begin position="96"/>
        <end position="316"/>
    </location>
</feature>
<keyword evidence="2" id="KW-0732">Signal</keyword>
<organism evidence="3 4">
    <name type="scientific">Hirsutella rhossiliensis</name>
    <dbReference type="NCBI Taxonomy" id="111463"/>
    <lineage>
        <taxon>Eukaryota</taxon>
        <taxon>Fungi</taxon>
        <taxon>Dikarya</taxon>
        <taxon>Ascomycota</taxon>
        <taxon>Pezizomycotina</taxon>
        <taxon>Sordariomycetes</taxon>
        <taxon>Hypocreomycetidae</taxon>
        <taxon>Hypocreales</taxon>
        <taxon>Ophiocordycipitaceae</taxon>
        <taxon>Hirsutella</taxon>
    </lineage>
</organism>
<dbReference type="Proteomes" id="UP000824596">
    <property type="component" value="Unassembled WGS sequence"/>
</dbReference>
<feature type="region of interest" description="Disordered" evidence="1">
    <location>
        <begin position="357"/>
        <end position="387"/>
    </location>
</feature>
<evidence type="ECO:0000313" key="4">
    <source>
        <dbReference type="Proteomes" id="UP000824596"/>
    </source>
</evidence>
<evidence type="ECO:0000256" key="2">
    <source>
        <dbReference type="SAM" id="SignalP"/>
    </source>
</evidence>
<dbReference type="AlphaFoldDB" id="A0A9P8MSL8"/>
<dbReference type="OrthoDB" id="4941035at2759"/>
<name>A0A9P8MSL8_9HYPO</name>
<evidence type="ECO:0000256" key="1">
    <source>
        <dbReference type="SAM" id="MobiDB-lite"/>
    </source>
</evidence>
<gene>
    <name evidence="3" type="ORF">HRG_09253</name>
</gene>
<feature type="chain" id="PRO_5040220222" evidence="2">
    <location>
        <begin position="24"/>
        <end position="499"/>
    </location>
</feature>
<feature type="signal peptide" evidence="2">
    <location>
        <begin position="1"/>
        <end position="23"/>
    </location>
</feature>
<accession>A0A9P8MSL8</accession>
<reference evidence="3" key="1">
    <citation type="submission" date="2021-09" db="EMBL/GenBank/DDBJ databases">
        <title>A high-quality genome of the endoparasitic fungus Hirsutella rhossiliensis with a comparison of Hirsutella genomes reveals transposable elements contributing to genome size variation.</title>
        <authorList>
            <person name="Lin R."/>
            <person name="Jiao Y."/>
            <person name="Sun X."/>
            <person name="Ling J."/>
            <person name="Xie B."/>
            <person name="Cheng X."/>
        </authorList>
    </citation>
    <scope>NUCLEOTIDE SEQUENCE</scope>
    <source>
        <strain evidence="3">HR02</strain>
    </source>
</reference>
<sequence length="499" mass="51791">MVRFKHLIPVSLNLSVGIAAVASSSSLSSPAILAGQARNALADDIARLHQSVRRARSIIEIRDADVSVSTSKLQEILGDIKGLEKQVTALLRDGAGAGANDDAKQSSQSSDENNCHGSADQVGSDDPSRGKANCSMKAGSAARKPEQKSARQTSGPSSSPAARASSDDGALTGAVFDEASGSKTSTSSSVSSLAASKYDSESTDSGRNSDISPKGSADDEASASAGGSSSQGGKGKVSHDTSSNKTDEESGPAPPSATEEDDSAPVGLMKSAPGETTPRFLTARPAKAPQQAVVTRKPVATGSASPKDGTRNAGPMTMSLREELTTTTITRTGSSRTTVKITKTRTKTIWMDWRTKSSTTKASRTPAKTKPATSPTADEADRDMDRDTERVATRAPNFSHASPNVLPQQLAGGLQRFSNSTIKLYVPLKAERVLFSGHTMAAETPTSLTRVKAAPPAMATRKRLTLPPSAGSARTSSPPPSGFKTIATKASKRPNETRK</sequence>
<feature type="compositionally biased region" description="Low complexity" evidence="1">
    <location>
        <begin position="181"/>
        <end position="197"/>
    </location>
</feature>
<dbReference type="EMBL" id="JAIZPD010000012">
    <property type="protein sequence ID" value="KAH0959471.1"/>
    <property type="molecule type" value="Genomic_DNA"/>
</dbReference>
<dbReference type="GeneID" id="68358382"/>
<comment type="caution">
    <text evidence="3">The sequence shown here is derived from an EMBL/GenBank/DDBJ whole genome shotgun (WGS) entry which is preliminary data.</text>
</comment>
<feature type="region of interest" description="Disordered" evidence="1">
    <location>
        <begin position="452"/>
        <end position="499"/>
    </location>
</feature>